<reference evidence="2" key="1">
    <citation type="journal article" date="2020" name="J Insects Food Feed">
        <title>The yellow mealworm (Tenebrio molitor) genome: a resource for the emerging insects as food and feed industry.</title>
        <authorList>
            <person name="Eriksson T."/>
            <person name="Andere A."/>
            <person name="Kelstrup H."/>
            <person name="Emery V."/>
            <person name="Picard C."/>
        </authorList>
    </citation>
    <scope>NUCLEOTIDE SEQUENCE</scope>
    <source>
        <strain evidence="2">Stoneville</strain>
        <tissue evidence="2">Whole head</tissue>
    </source>
</reference>
<accession>A0A8J6H1H6</accession>
<comment type="caution">
    <text evidence="2">The sequence shown here is derived from an EMBL/GenBank/DDBJ whole genome shotgun (WGS) entry which is preliminary data.</text>
</comment>
<reference evidence="2" key="2">
    <citation type="submission" date="2021-08" db="EMBL/GenBank/DDBJ databases">
        <authorList>
            <person name="Eriksson T."/>
        </authorList>
    </citation>
    <scope>NUCLEOTIDE SEQUENCE</scope>
    <source>
        <strain evidence="2">Stoneville</strain>
        <tissue evidence="2">Whole head</tissue>
    </source>
</reference>
<sequence>MPMLTFLQLDLEQKLKLNVVVVKNCGLVRLCRLVTTRRELVFQDDRDKSGKKVCVTAVVRINPGTLVVYIAVERIKGGSPDRKSFTVSSITTGDERRRFFPQVHLDPSSSNNQGHRPTPPSPDIDPSRRLLRASTELSTCDPAPETQRSPNLLVLGFEPIWFGPTILVRRLRVMPLFWPIRHHVNQRAQSLLDARFATAIKQSINTFSAKRLTLTHRMTEGSSVAAWLSETVLRGRGPSARRNLHRAMDVCVCLSGADCRVMEGRATLFRPPPRSRQGSNPGRMGHPWMSCCVRIVSSRKEKGEERVGVGGRAKYPGAPPHHLRKKDYNRCYYHNLGVVGADSSSLLLEWQSGRFDGCSLRKMFDFMLRCKCEGVTDVNSKRLQISIHSSDV</sequence>
<dbReference type="AlphaFoldDB" id="A0A8J6H1H6"/>
<feature type="region of interest" description="Disordered" evidence="1">
    <location>
        <begin position="102"/>
        <end position="127"/>
    </location>
</feature>
<name>A0A8J6H1H6_TENMO</name>
<proteinExistence type="predicted"/>
<evidence type="ECO:0000313" key="3">
    <source>
        <dbReference type="Proteomes" id="UP000719412"/>
    </source>
</evidence>
<dbReference type="EMBL" id="JABDTM020027774">
    <property type="protein sequence ID" value="KAH0810010.1"/>
    <property type="molecule type" value="Genomic_DNA"/>
</dbReference>
<gene>
    <name evidence="2" type="ORF">GEV33_012783</name>
</gene>
<evidence type="ECO:0000313" key="2">
    <source>
        <dbReference type="EMBL" id="KAH0810010.1"/>
    </source>
</evidence>
<keyword evidence="3" id="KW-1185">Reference proteome</keyword>
<dbReference type="Proteomes" id="UP000719412">
    <property type="component" value="Unassembled WGS sequence"/>
</dbReference>
<protein>
    <submittedName>
        <fullName evidence="2">Uncharacterized protein</fullName>
    </submittedName>
</protein>
<evidence type="ECO:0000256" key="1">
    <source>
        <dbReference type="SAM" id="MobiDB-lite"/>
    </source>
</evidence>
<organism evidence="2 3">
    <name type="scientific">Tenebrio molitor</name>
    <name type="common">Yellow mealworm beetle</name>
    <dbReference type="NCBI Taxonomy" id="7067"/>
    <lineage>
        <taxon>Eukaryota</taxon>
        <taxon>Metazoa</taxon>
        <taxon>Ecdysozoa</taxon>
        <taxon>Arthropoda</taxon>
        <taxon>Hexapoda</taxon>
        <taxon>Insecta</taxon>
        <taxon>Pterygota</taxon>
        <taxon>Neoptera</taxon>
        <taxon>Endopterygota</taxon>
        <taxon>Coleoptera</taxon>
        <taxon>Polyphaga</taxon>
        <taxon>Cucujiformia</taxon>
        <taxon>Tenebrionidae</taxon>
        <taxon>Tenebrio</taxon>
    </lineage>
</organism>